<keyword evidence="1" id="KW-0472">Membrane</keyword>
<keyword evidence="1" id="KW-0812">Transmembrane</keyword>
<gene>
    <name evidence="2" type="ORF">BDV98DRAFT_620922</name>
</gene>
<feature type="transmembrane region" description="Helical" evidence="1">
    <location>
        <begin position="176"/>
        <end position="195"/>
    </location>
</feature>
<protein>
    <submittedName>
        <fullName evidence="2">Uncharacterized protein</fullName>
    </submittedName>
</protein>
<name>A0A5C3QHM2_9AGAR</name>
<evidence type="ECO:0000313" key="3">
    <source>
        <dbReference type="Proteomes" id="UP000305067"/>
    </source>
</evidence>
<dbReference type="Proteomes" id="UP000305067">
    <property type="component" value="Unassembled WGS sequence"/>
</dbReference>
<feature type="transmembrane region" description="Helical" evidence="1">
    <location>
        <begin position="101"/>
        <end position="118"/>
    </location>
</feature>
<reference evidence="2 3" key="1">
    <citation type="journal article" date="2019" name="Nat. Ecol. Evol.">
        <title>Megaphylogeny resolves global patterns of mushroom evolution.</title>
        <authorList>
            <person name="Varga T."/>
            <person name="Krizsan K."/>
            <person name="Foldi C."/>
            <person name="Dima B."/>
            <person name="Sanchez-Garcia M."/>
            <person name="Sanchez-Ramirez S."/>
            <person name="Szollosi G.J."/>
            <person name="Szarkandi J.G."/>
            <person name="Papp V."/>
            <person name="Albert L."/>
            <person name="Andreopoulos W."/>
            <person name="Angelini C."/>
            <person name="Antonin V."/>
            <person name="Barry K.W."/>
            <person name="Bougher N.L."/>
            <person name="Buchanan P."/>
            <person name="Buyck B."/>
            <person name="Bense V."/>
            <person name="Catcheside P."/>
            <person name="Chovatia M."/>
            <person name="Cooper J."/>
            <person name="Damon W."/>
            <person name="Desjardin D."/>
            <person name="Finy P."/>
            <person name="Geml J."/>
            <person name="Haridas S."/>
            <person name="Hughes K."/>
            <person name="Justo A."/>
            <person name="Karasinski D."/>
            <person name="Kautmanova I."/>
            <person name="Kiss B."/>
            <person name="Kocsube S."/>
            <person name="Kotiranta H."/>
            <person name="LaButti K.M."/>
            <person name="Lechner B.E."/>
            <person name="Liimatainen K."/>
            <person name="Lipzen A."/>
            <person name="Lukacs Z."/>
            <person name="Mihaltcheva S."/>
            <person name="Morgado L.N."/>
            <person name="Niskanen T."/>
            <person name="Noordeloos M.E."/>
            <person name="Ohm R.A."/>
            <person name="Ortiz-Santana B."/>
            <person name="Ovrebo C."/>
            <person name="Racz N."/>
            <person name="Riley R."/>
            <person name="Savchenko A."/>
            <person name="Shiryaev A."/>
            <person name="Soop K."/>
            <person name="Spirin V."/>
            <person name="Szebenyi C."/>
            <person name="Tomsovsky M."/>
            <person name="Tulloss R.E."/>
            <person name="Uehling J."/>
            <person name="Grigoriev I.V."/>
            <person name="Vagvolgyi C."/>
            <person name="Papp T."/>
            <person name="Martin F.M."/>
            <person name="Miettinen O."/>
            <person name="Hibbett D.S."/>
            <person name="Nagy L.G."/>
        </authorList>
    </citation>
    <scope>NUCLEOTIDE SEQUENCE [LARGE SCALE GENOMIC DNA]</scope>
    <source>
        <strain evidence="2 3">CBS 309.79</strain>
    </source>
</reference>
<accession>A0A5C3QHM2</accession>
<feature type="transmembrane region" description="Helical" evidence="1">
    <location>
        <begin position="130"/>
        <end position="156"/>
    </location>
</feature>
<evidence type="ECO:0000313" key="2">
    <source>
        <dbReference type="EMBL" id="TFL00768.1"/>
    </source>
</evidence>
<proteinExistence type="predicted"/>
<evidence type="ECO:0000256" key="1">
    <source>
        <dbReference type="SAM" id="Phobius"/>
    </source>
</evidence>
<keyword evidence="3" id="KW-1185">Reference proteome</keyword>
<dbReference type="AlphaFoldDB" id="A0A5C3QHM2"/>
<organism evidence="2 3">
    <name type="scientific">Pterulicium gracile</name>
    <dbReference type="NCBI Taxonomy" id="1884261"/>
    <lineage>
        <taxon>Eukaryota</taxon>
        <taxon>Fungi</taxon>
        <taxon>Dikarya</taxon>
        <taxon>Basidiomycota</taxon>
        <taxon>Agaricomycotina</taxon>
        <taxon>Agaricomycetes</taxon>
        <taxon>Agaricomycetidae</taxon>
        <taxon>Agaricales</taxon>
        <taxon>Pleurotineae</taxon>
        <taxon>Pterulaceae</taxon>
        <taxon>Pterulicium</taxon>
    </lineage>
</organism>
<dbReference type="EMBL" id="ML178827">
    <property type="protein sequence ID" value="TFL00768.1"/>
    <property type="molecule type" value="Genomic_DNA"/>
</dbReference>
<sequence length="198" mass="22106">MLIRGCCIRIRGNHTLIRGSYIRDLRLNTHDTRIRVRHTWISYSPSFAIQSGAFKLMALFPVYTIFSLEVIFQYLEAQKTWWSLGAGWGKLSNLRGFPSPSISFSTLTGVVTSLVHGFDSWRIAVLMRGYVRVVVVVVIIGFLSLGQLSMAIYISVYLNQDDATAGVPHTISTSLALWWGWAAAADVVVTHNATARRA</sequence>
<keyword evidence="1" id="KW-1133">Transmembrane helix</keyword>